<keyword evidence="2" id="KW-1185">Reference proteome</keyword>
<evidence type="ECO:0000313" key="1">
    <source>
        <dbReference type="EMBL" id="CAH9102605.1"/>
    </source>
</evidence>
<dbReference type="Proteomes" id="UP001152484">
    <property type="component" value="Unassembled WGS sequence"/>
</dbReference>
<gene>
    <name evidence="1" type="ORF">CEURO_LOCUS15850</name>
</gene>
<dbReference type="PANTHER" id="PTHR33116">
    <property type="entry name" value="REVERSE TRANSCRIPTASE ZINC-BINDING DOMAIN-CONTAINING PROTEIN-RELATED-RELATED"/>
    <property type="match status" value="1"/>
</dbReference>
<reference evidence="1" key="1">
    <citation type="submission" date="2022-07" db="EMBL/GenBank/DDBJ databases">
        <authorList>
            <person name="Macas J."/>
            <person name="Novak P."/>
            <person name="Neumann P."/>
        </authorList>
    </citation>
    <scope>NUCLEOTIDE SEQUENCE</scope>
</reference>
<protein>
    <submittedName>
        <fullName evidence="1">Uncharacterized protein</fullName>
    </submittedName>
</protein>
<evidence type="ECO:0000313" key="2">
    <source>
        <dbReference type="Proteomes" id="UP001152484"/>
    </source>
</evidence>
<accession>A0A9P1EG26</accession>
<sequence>MTKINLPMKYLGSSLHKGINRKSYCQGILQSFDKKLSIWKQKHLNFGGRLVLIKHVLNTLLLHILAVDTLPKAVSRCMEKRMAHFLWGTNGNKGKYHWIKWKDLCLPYVEGGLGLRSLIDIEKAYSLKLWWYWRNKRSNWAKFCHARYPRGDMIVKVQDSAIWRRICKIHTLGKSLCMQDNEGQLIWIPETNGRFTLASAFQQVKRARNTTFYFRHHWSKNQQSQVQVFQWKATL</sequence>
<organism evidence="1 2">
    <name type="scientific">Cuscuta europaea</name>
    <name type="common">European dodder</name>
    <dbReference type="NCBI Taxonomy" id="41803"/>
    <lineage>
        <taxon>Eukaryota</taxon>
        <taxon>Viridiplantae</taxon>
        <taxon>Streptophyta</taxon>
        <taxon>Embryophyta</taxon>
        <taxon>Tracheophyta</taxon>
        <taxon>Spermatophyta</taxon>
        <taxon>Magnoliopsida</taxon>
        <taxon>eudicotyledons</taxon>
        <taxon>Gunneridae</taxon>
        <taxon>Pentapetalae</taxon>
        <taxon>asterids</taxon>
        <taxon>lamiids</taxon>
        <taxon>Solanales</taxon>
        <taxon>Convolvulaceae</taxon>
        <taxon>Cuscuteae</taxon>
        <taxon>Cuscuta</taxon>
        <taxon>Cuscuta subgen. Cuscuta</taxon>
    </lineage>
</organism>
<proteinExistence type="predicted"/>
<dbReference type="EMBL" id="CAMAPE010000041">
    <property type="protein sequence ID" value="CAH9102605.1"/>
    <property type="molecule type" value="Genomic_DNA"/>
</dbReference>
<dbReference type="AlphaFoldDB" id="A0A9P1EG26"/>
<comment type="caution">
    <text evidence="1">The sequence shown here is derived from an EMBL/GenBank/DDBJ whole genome shotgun (WGS) entry which is preliminary data.</text>
</comment>
<dbReference type="OrthoDB" id="1303641at2759"/>
<name>A0A9P1EG26_CUSEU</name>
<dbReference type="PANTHER" id="PTHR33116:SF84">
    <property type="entry name" value="RNA-DIRECTED DNA POLYMERASE"/>
    <property type="match status" value="1"/>
</dbReference>